<proteinExistence type="predicted"/>
<dbReference type="EMBL" id="GG663373">
    <property type="protein sequence ID" value="EEH04550.1"/>
    <property type="molecule type" value="Genomic_DNA"/>
</dbReference>
<name>C0NVL1_AJECG</name>
<protein>
    <submittedName>
        <fullName evidence="1">Uncharacterized protein</fullName>
    </submittedName>
</protein>
<keyword evidence="2" id="KW-1185">Reference proteome</keyword>
<dbReference type="HOGENOM" id="CLU_1834583_0_0_1"/>
<dbReference type="AlphaFoldDB" id="C0NVL1"/>
<evidence type="ECO:0000313" key="1">
    <source>
        <dbReference type="EMBL" id="EEH04550.1"/>
    </source>
</evidence>
<dbReference type="RefSeq" id="XP_045285031.1">
    <property type="nucleotide sequence ID" value="XM_045434240.1"/>
</dbReference>
<gene>
    <name evidence="1" type="ORF">HCBG_07191</name>
</gene>
<organism evidence="1 2">
    <name type="scientific">Ajellomyces capsulatus (strain G186AR / H82 / ATCC MYA-2454 / RMSCC 2432)</name>
    <name type="common">Darling's disease fungus</name>
    <name type="synonym">Histoplasma capsulatum</name>
    <dbReference type="NCBI Taxonomy" id="447093"/>
    <lineage>
        <taxon>Eukaryota</taxon>
        <taxon>Fungi</taxon>
        <taxon>Dikarya</taxon>
        <taxon>Ascomycota</taxon>
        <taxon>Pezizomycotina</taxon>
        <taxon>Eurotiomycetes</taxon>
        <taxon>Eurotiomycetidae</taxon>
        <taxon>Onygenales</taxon>
        <taxon>Ajellomycetaceae</taxon>
        <taxon>Histoplasma</taxon>
    </lineage>
</organism>
<dbReference type="Proteomes" id="UP000001631">
    <property type="component" value="Unassembled WGS sequence"/>
</dbReference>
<evidence type="ECO:0000313" key="2">
    <source>
        <dbReference type="Proteomes" id="UP000001631"/>
    </source>
</evidence>
<dbReference type="InParanoid" id="C0NVL1"/>
<reference evidence="1" key="1">
    <citation type="submission" date="2009-02" db="EMBL/GenBank/DDBJ databases">
        <title>The Genome Sequence of Ajellomyces capsulatus strain G186AR.</title>
        <authorList>
            <consortium name="The Broad Institute Genome Sequencing Platform"/>
            <person name="Champion M."/>
            <person name="Cuomo C."/>
            <person name="Ma L.-J."/>
            <person name="Henn M.R."/>
            <person name="Sil A."/>
            <person name="Goldman B."/>
            <person name="Young S.K."/>
            <person name="Kodira C.D."/>
            <person name="Zeng Q."/>
            <person name="Koehrsen M."/>
            <person name="Alvarado L."/>
            <person name="Berlin A."/>
            <person name="Borenstein D."/>
            <person name="Chen Z."/>
            <person name="Engels R."/>
            <person name="Freedman E."/>
            <person name="Gellesch M."/>
            <person name="Goldberg J."/>
            <person name="Griggs A."/>
            <person name="Gujja S."/>
            <person name="Heiman D."/>
            <person name="Hepburn T."/>
            <person name="Howarth C."/>
            <person name="Jen D."/>
            <person name="Larson L."/>
            <person name="Lewis B."/>
            <person name="Mehta T."/>
            <person name="Park D."/>
            <person name="Pearson M."/>
            <person name="Roberts A."/>
            <person name="Saif S."/>
            <person name="Shea T."/>
            <person name="Shenoy N."/>
            <person name="Sisk P."/>
            <person name="Stolte C."/>
            <person name="Sykes S."/>
            <person name="Walk T."/>
            <person name="White J."/>
            <person name="Yandava C."/>
            <person name="Klein B."/>
            <person name="McEwen J.G."/>
            <person name="Puccia R."/>
            <person name="Goldman G.H."/>
            <person name="Felipe M.S."/>
            <person name="Nino-Vega G."/>
            <person name="San-Blas G."/>
            <person name="Taylor J."/>
            <person name="Mendoza L."/>
            <person name="Galagan J."/>
            <person name="Nusbaum C."/>
            <person name="Birren B."/>
        </authorList>
    </citation>
    <scope>NUCLEOTIDE SEQUENCE</scope>
    <source>
        <strain evidence="1">G186AR</strain>
    </source>
</reference>
<accession>C0NVL1</accession>
<sequence>MSPENSTRPRTSHEAATTYIMIDSSYRFENDRKHGGGHLSISALASGTAGGGAGWLASWTAIHEDLVRNVVLVPPSNAATWNWSKVAAPLERGMTYCFSCAVSDLRFHTWNVRVRLGLQIRDDGVDGFEGIIVVGYQSCS</sequence>
<dbReference type="GeneID" id="69040207"/>